<sequence length="68" mass="7690">MRAKNQQRRAFMGEVEFSLAMGATILRGACGPFCTLRIQVEVMHHRRQPRIETPQDFTVGKVAKISGM</sequence>
<dbReference type="Proteomes" id="UP000240571">
    <property type="component" value="Unassembled WGS sequence"/>
</dbReference>
<dbReference type="Proteomes" id="UP000095081">
    <property type="component" value="Unassembled WGS sequence"/>
</dbReference>
<comment type="caution">
    <text evidence="2">The sequence shown here is derived from an EMBL/GenBank/DDBJ whole genome shotgun (WGS) entry which is preliminary data.</text>
</comment>
<dbReference type="AlphaFoldDB" id="A0A2T4G5A8"/>
<reference evidence="2 4" key="2">
    <citation type="submission" date="2018-03" db="EMBL/GenBank/DDBJ databases">
        <title>Diversity of bacteria associated with corn roots inoculated with woodland soils in Canada, and Description of Pseudomonas aylmerense sp. nov.</title>
        <authorList>
            <person name="Tambong J.T."/>
            <person name="Xu R."/>
            <person name="Tchagang C."/>
        </authorList>
    </citation>
    <scope>NUCLEOTIDE SEQUENCE [LARGE SCALE GENOMIC DNA]</scope>
    <source>
        <strain evidence="2 4">S1E44</strain>
    </source>
</reference>
<protein>
    <submittedName>
        <fullName evidence="2">Uncharacterized protein</fullName>
    </submittedName>
</protein>
<organism evidence="2 4">
    <name type="scientific">Pseudomonas aylmerensis</name>
    <dbReference type="NCBI Taxonomy" id="1869229"/>
    <lineage>
        <taxon>Bacteria</taxon>
        <taxon>Pseudomonadati</taxon>
        <taxon>Pseudomonadota</taxon>
        <taxon>Gammaproteobacteria</taxon>
        <taxon>Pseudomonadales</taxon>
        <taxon>Pseudomonadaceae</taxon>
        <taxon>Pseudomonas</taxon>
    </lineage>
</organism>
<reference evidence="1 3" key="1">
    <citation type="submission" date="2016-06" db="EMBL/GenBank/DDBJ databases">
        <title>Draft genome sequence of Pseudomonas sp. S1E40, a novel strain antagonistic activity to fungal plant pathogen.</title>
        <authorList>
            <person name="Tambong J.T."/>
            <person name="Tchagang C."/>
            <person name="Xu R."/>
        </authorList>
    </citation>
    <scope>NUCLEOTIDE SEQUENCE [LARGE SCALE GENOMIC DNA]</scope>
    <source>
        <strain evidence="1 3">S1E40</strain>
    </source>
</reference>
<evidence type="ECO:0000313" key="2">
    <source>
        <dbReference type="EMBL" id="PTC30856.1"/>
    </source>
</evidence>
<evidence type="ECO:0000313" key="3">
    <source>
        <dbReference type="Proteomes" id="UP000095081"/>
    </source>
</evidence>
<dbReference type="EMBL" id="PYWW01000015">
    <property type="protein sequence ID" value="PTC30856.1"/>
    <property type="molecule type" value="Genomic_DNA"/>
</dbReference>
<name>A0A2T4G5A8_9PSED</name>
<evidence type="ECO:0000313" key="1">
    <source>
        <dbReference type="EMBL" id="OCW28235.1"/>
    </source>
</evidence>
<accession>A0A2T4G5A8</accession>
<evidence type="ECO:0000313" key="4">
    <source>
        <dbReference type="Proteomes" id="UP000240571"/>
    </source>
</evidence>
<proteinExistence type="predicted"/>
<gene>
    <name evidence="1" type="ORF">BBG20_12070</name>
    <name evidence="2" type="ORF">C9382_08060</name>
</gene>
<keyword evidence="3" id="KW-1185">Reference proteome</keyword>
<dbReference type="EMBL" id="MAUE01000014">
    <property type="protein sequence ID" value="OCW28235.1"/>
    <property type="molecule type" value="Genomic_DNA"/>
</dbReference>